<keyword evidence="4" id="KW-0233">DNA recombination</keyword>
<evidence type="ECO:0000259" key="7">
    <source>
        <dbReference type="PROSITE" id="PS51900"/>
    </source>
</evidence>
<dbReference type="PROSITE" id="PS51900">
    <property type="entry name" value="CB"/>
    <property type="match status" value="1"/>
</dbReference>
<comment type="similarity">
    <text evidence="1">Belongs to the 'phage' integrase family.</text>
</comment>
<name>A0AAC8UDR0_HAEDC</name>
<dbReference type="InterPro" id="IPR011010">
    <property type="entry name" value="DNA_brk_join_enz"/>
</dbReference>
<evidence type="ECO:0000256" key="4">
    <source>
        <dbReference type="ARBA" id="ARBA00023172"/>
    </source>
</evidence>
<evidence type="ECO:0000313" key="8">
    <source>
        <dbReference type="EMBL" id="AKO33054.1"/>
    </source>
</evidence>
<evidence type="ECO:0000313" key="9">
    <source>
        <dbReference type="Proteomes" id="UP000060132"/>
    </source>
</evidence>
<organism evidence="8 9">
    <name type="scientific">Haemophilus ducreyi</name>
    <dbReference type="NCBI Taxonomy" id="730"/>
    <lineage>
        <taxon>Bacteria</taxon>
        <taxon>Pseudomonadati</taxon>
        <taxon>Pseudomonadota</taxon>
        <taxon>Gammaproteobacteria</taxon>
        <taxon>Pasteurellales</taxon>
        <taxon>Pasteurellaceae</taxon>
        <taxon>Haemophilus</taxon>
    </lineage>
</organism>
<dbReference type="Gene3D" id="1.10.443.10">
    <property type="entry name" value="Intergrase catalytic core"/>
    <property type="match status" value="1"/>
</dbReference>
<evidence type="ECO:0000256" key="1">
    <source>
        <dbReference type="ARBA" id="ARBA00008857"/>
    </source>
</evidence>
<dbReference type="InterPro" id="IPR044068">
    <property type="entry name" value="CB"/>
</dbReference>
<accession>A0AAC8UDR0</accession>
<dbReference type="GO" id="GO:0006310">
    <property type="term" value="P:DNA recombination"/>
    <property type="evidence" value="ECO:0007669"/>
    <property type="project" value="UniProtKB-KW"/>
</dbReference>
<protein>
    <submittedName>
        <fullName evidence="8">Integrase</fullName>
    </submittedName>
</protein>
<dbReference type="PANTHER" id="PTHR30349">
    <property type="entry name" value="PHAGE INTEGRASE-RELATED"/>
    <property type="match status" value="1"/>
</dbReference>
<reference evidence="8 9" key="1">
    <citation type="journal article" date="2015" name="PLoS Negl. Trop. Dis.">
        <title>Haemophilus ducreyi Cutaneous Ulcer Strains Are Nearly Identical to Class I Genital Ulcer Strains.</title>
        <authorList>
            <person name="Gangaiah D."/>
            <person name="Webb K.M."/>
            <person name="Humphreys T.L."/>
            <person name="Fortney K.R."/>
            <person name="Toh E."/>
            <person name="Tai A."/>
            <person name="Katz S.S."/>
            <person name="Pillay A."/>
            <person name="Chen C.Y."/>
            <person name="Roberts S.A."/>
            <person name="Munson R.S.Jr."/>
            <person name="Spinola S.M."/>
        </authorList>
    </citation>
    <scope>NUCLEOTIDE SEQUENCE [LARGE SCALE GENOMIC DNA]</scope>
    <source>
        <strain evidence="9">CLU2</strain>
    </source>
</reference>
<dbReference type="Pfam" id="PF00589">
    <property type="entry name" value="Phage_integrase"/>
    <property type="match status" value="1"/>
</dbReference>
<dbReference type="InterPro" id="IPR010998">
    <property type="entry name" value="Integrase_recombinase_N"/>
</dbReference>
<dbReference type="AlphaFoldDB" id="A0AAC8UDR0"/>
<dbReference type="Gene3D" id="1.10.150.130">
    <property type="match status" value="1"/>
</dbReference>
<keyword evidence="3 5" id="KW-0238">DNA-binding</keyword>
<gene>
    <name evidence="8" type="ORF">RZ57_03540</name>
</gene>
<evidence type="ECO:0000256" key="2">
    <source>
        <dbReference type="ARBA" id="ARBA00022908"/>
    </source>
</evidence>
<evidence type="ECO:0000256" key="5">
    <source>
        <dbReference type="PROSITE-ProRule" id="PRU01248"/>
    </source>
</evidence>
<dbReference type="PANTHER" id="PTHR30349:SF41">
    <property type="entry name" value="INTEGRASE_RECOMBINASE PROTEIN MJ0367-RELATED"/>
    <property type="match status" value="1"/>
</dbReference>
<feature type="domain" description="Tyr recombinase" evidence="6">
    <location>
        <begin position="75"/>
        <end position="273"/>
    </location>
</feature>
<dbReference type="InterPro" id="IPR013762">
    <property type="entry name" value="Integrase-like_cat_sf"/>
</dbReference>
<dbReference type="SUPFAM" id="SSF56349">
    <property type="entry name" value="DNA breaking-rejoining enzymes"/>
    <property type="match status" value="1"/>
</dbReference>
<dbReference type="GO" id="GO:0015074">
    <property type="term" value="P:DNA integration"/>
    <property type="evidence" value="ECO:0007669"/>
    <property type="project" value="UniProtKB-KW"/>
</dbReference>
<proteinExistence type="inferred from homology"/>
<dbReference type="InterPro" id="IPR050090">
    <property type="entry name" value="Tyrosine_recombinase_XerCD"/>
</dbReference>
<dbReference type="Proteomes" id="UP000060132">
    <property type="component" value="Chromosome"/>
</dbReference>
<dbReference type="CDD" id="cd00397">
    <property type="entry name" value="DNA_BRE_C"/>
    <property type="match status" value="1"/>
</dbReference>
<sequence>MRQLKKNCKVEYPDDLTVTSLLEWRKNVVDKSISPVTWNSYIRQLKTIFKFGIEYEILSLEKNPFNKLSVKEGKHRKKIYSPEQLQKLSCGIQENANIPEYLRPTWFVQTIIMTLRCTAIRRTQLIKLKIKDVDLEKRIIYIPPEINKNHDYHTLPISNALYPYLTNLLNKLQELKQSTDNQLFNLNLFSRAVKRRGKPMTADQVSYLFKVISKYTGITSSPHRFRHTAATNLMRNPENLYITKQLLGHKDIRVTLSDIEHDIEAVRKYVNSL</sequence>
<keyword evidence="2" id="KW-0229">DNA integration</keyword>
<evidence type="ECO:0000256" key="3">
    <source>
        <dbReference type="ARBA" id="ARBA00023125"/>
    </source>
</evidence>
<dbReference type="InterPro" id="IPR002104">
    <property type="entry name" value="Integrase_catalytic"/>
</dbReference>
<dbReference type="PROSITE" id="PS51898">
    <property type="entry name" value="TYR_RECOMBINASE"/>
    <property type="match status" value="1"/>
</dbReference>
<dbReference type="GO" id="GO:0003677">
    <property type="term" value="F:DNA binding"/>
    <property type="evidence" value="ECO:0007669"/>
    <property type="project" value="UniProtKB-UniRule"/>
</dbReference>
<dbReference type="EMBL" id="CP011219">
    <property type="protein sequence ID" value="AKO33054.1"/>
    <property type="molecule type" value="Genomic_DNA"/>
</dbReference>
<evidence type="ECO:0000259" key="6">
    <source>
        <dbReference type="PROSITE" id="PS51898"/>
    </source>
</evidence>
<feature type="domain" description="Core-binding (CB)" evidence="7">
    <location>
        <begin position="1"/>
        <end position="53"/>
    </location>
</feature>